<protein>
    <submittedName>
        <fullName evidence="2">Uncharacterized protein</fullName>
    </submittedName>
</protein>
<feature type="compositionally biased region" description="Low complexity" evidence="1">
    <location>
        <begin position="377"/>
        <end position="388"/>
    </location>
</feature>
<dbReference type="AlphaFoldDB" id="A0AAV8PZ28"/>
<feature type="region of interest" description="Disordered" evidence="1">
    <location>
        <begin position="598"/>
        <end position="617"/>
    </location>
</feature>
<reference evidence="2 3" key="1">
    <citation type="submission" date="2022-12" db="EMBL/GenBank/DDBJ databases">
        <title>Chromosome-scale assembly of the Ensete ventricosum genome.</title>
        <authorList>
            <person name="Dussert Y."/>
            <person name="Stocks J."/>
            <person name="Wendawek A."/>
            <person name="Woldeyes F."/>
            <person name="Nichols R.A."/>
            <person name="Borrell J.S."/>
        </authorList>
    </citation>
    <scope>NUCLEOTIDE SEQUENCE [LARGE SCALE GENOMIC DNA]</scope>
    <source>
        <strain evidence="3">cv. Maze</strain>
        <tissue evidence="2">Seeds</tissue>
    </source>
</reference>
<feature type="region of interest" description="Disordered" evidence="1">
    <location>
        <begin position="195"/>
        <end position="222"/>
    </location>
</feature>
<dbReference type="Proteomes" id="UP001222027">
    <property type="component" value="Unassembled WGS sequence"/>
</dbReference>
<sequence length="1002" mass="111113">MAVALEGFSIREYAATMRSIDMEKCWPLGTSGGGERSLPPIPFRKYRWWFDELQAVRLAATGGCPALERDRSRAKVKLRAPKKRSVAELFAVAPPMERIEEETNGCGGNVGHGVDAEDGEQKRGRGQGADDTLRDHVSNKSWKKNKKKKKRYIGKQCWIRSGSKKPKTQRQVLKLVIGSQQKLLEDATTEKELKKASRHCLGGQKRKAATSSLQNKENKPFHGSNLIARNQEVTEILPDKGILRSPRETSSMKWTSMNGDTQDGQPFKPCCALEKLVTFCGNDGHNETFSHMKLPQLLNLCIRFSDALAASSLSDLSRGDQLPPTAEGKAQLIEGGGVHATSDHHITPRAKTSLKETIDFNPAMRISKGLNIGYSGSSSRQYSNSSPSIRNSCPEERSRFQSDGNFHGMLDTREVMHASMTSAPKLESESSLNMTGIPMSQPSLSCLPASANERELDRPVALKQDRFIQIPALQPVCDISPSDRMINECPETSRSMLDPMRKCKGMCATEDSIGSPLSSQELNKFHSDAKFGSTEIFRQQNLTRSKSHSDHVNMRGKFCCTMVGRKDQRRWHSDHFYPARKPTKGGPGYLRLHCSERMDVPSHESSRDKDQPLHHGQNPVSLSCGMCESSHAEECGVPSTMRLMGKNVTVGRSSEEGKCTDHVTQWTDKEMISRRSPSRVVVDKALLERRQQKECVTHPMTGISRDFIGRMQDLPSDPYHFPAGDKRYDHTFLGHQSLRTSRNGHMSTLTYHGTSYSTSHRLLNHSPKSAVDSGTRFCLGFGRPVLPVSTHSQNIGRHFLLNSAHQRHNQMLSGNMSSASQPRLSSPKSMEFIGPLPSIQHSSCLPQWLLDGEQPVMIQPSMFSTSDITHPAYSKSPSHAYSSLTSLRSSFIPHHQAKSRLTSTVGMTNSTYKRAPIEDDKIMGAVKKPRSAVQQKANAPRREQLLGCLPYCTEPSEFPAFENGAKQILKPDGSADGGDATGPTRSSLPFTCGSRTFTGSFY</sequence>
<dbReference type="EMBL" id="JAQQAF010000009">
    <property type="protein sequence ID" value="KAJ8460792.1"/>
    <property type="molecule type" value="Genomic_DNA"/>
</dbReference>
<comment type="caution">
    <text evidence="2">The sequence shown here is derived from an EMBL/GenBank/DDBJ whole genome shotgun (WGS) entry which is preliminary data.</text>
</comment>
<evidence type="ECO:0000256" key="1">
    <source>
        <dbReference type="SAM" id="MobiDB-lite"/>
    </source>
</evidence>
<name>A0AAV8PZ28_ENSVE</name>
<evidence type="ECO:0000313" key="2">
    <source>
        <dbReference type="EMBL" id="KAJ8460792.1"/>
    </source>
</evidence>
<feature type="region of interest" description="Disordered" evidence="1">
    <location>
        <begin position="377"/>
        <end position="406"/>
    </location>
</feature>
<accession>A0AAV8PZ28</accession>
<gene>
    <name evidence="2" type="ORF">OPV22_033718</name>
</gene>
<dbReference type="PANTHER" id="PTHR36892:SF1">
    <property type="entry name" value="OS05G0518200 PROTEIN"/>
    <property type="match status" value="1"/>
</dbReference>
<feature type="compositionally biased region" description="Basic and acidic residues" evidence="1">
    <location>
        <begin position="598"/>
        <end position="613"/>
    </location>
</feature>
<keyword evidence="3" id="KW-1185">Reference proteome</keyword>
<organism evidence="2 3">
    <name type="scientific">Ensete ventricosum</name>
    <name type="common">Abyssinian banana</name>
    <name type="synonym">Musa ensete</name>
    <dbReference type="NCBI Taxonomy" id="4639"/>
    <lineage>
        <taxon>Eukaryota</taxon>
        <taxon>Viridiplantae</taxon>
        <taxon>Streptophyta</taxon>
        <taxon>Embryophyta</taxon>
        <taxon>Tracheophyta</taxon>
        <taxon>Spermatophyta</taxon>
        <taxon>Magnoliopsida</taxon>
        <taxon>Liliopsida</taxon>
        <taxon>Zingiberales</taxon>
        <taxon>Musaceae</taxon>
        <taxon>Ensete</taxon>
    </lineage>
</organism>
<feature type="region of interest" description="Disordered" evidence="1">
    <location>
        <begin position="102"/>
        <end position="170"/>
    </location>
</feature>
<feature type="compositionally biased region" description="Basic residues" evidence="1">
    <location>
        <begin position="141"/>
        <end position="153"/>
    </location>
</feature>
<evidence type="ECO:0000313" key="3">
    <source>
        <dbReference type="Proteomes" id="UP001222027"/>
    </source>
</evidence>
<proteinExistence type="predicted"/>
<dbReference type="PANTHER" id="PTHR36892">
    <property type="entry name" value="OS01G0201800 PROTEIN"/>
    <property type="match status" value="1"/>
</dbReference>